<dbReference type="InterPro" id="IPR025232">
    <property type="entry name" value="DUF4174"/>
</dbReference>
<evidence type="ECO:0000259" key="2">
    <source>
        <dbReference type="Pfam" id="PF13778"/>
    </source>
</evidence>
<accession>A0A1H4RBY2</accession>
<protein>
    <recommendedName>
        <fullName evidence="2">DUF4174 domain-containing protein</fullName>
    </recommendedName>
</protein>
<dbReference type="RefSeq" id="WP_074654866.1">
    <property type="nucleotide sequence ID" value="NZ_FNSD01000001.1"/>
</dbReference>
<evidence type="ECO:0000256" key="1">
    <source>
        <dbReference type="ARBA" id="ARBA00022729"/>
    </source>
</evidence>
<dbReference type="Pfam" id="PF13778">
    <property type="entry name" value="DUF4174"/>
    <property type="match status" value="1"/>
</dbReference>
<sequence>MKTSASALLVGATVVAATAQQAPQDLLTALHHLARPVLIFAGAGDVRATEQYAALLKHADASHDRQVHVILVTASPIAHVEGGEDPATSVATPAEQEALRKRFHVKPDAFSVILVGKDGGEKMRSDKPIPWETLASTIDAMPMRQTEIRAKAR</sequence>
<feature type="domain" description="DUF4174" evidence="2">
    <location>
        <begin position="27"/>
        <end position="147"/>
    </location>
</feature>
<dbReference type="Proteomes" id="UP000182409">
    <property type="component" value="Unassembled WGS sequence"/>
</dbReference>
<evidence type="ECO:0000313" key="4">
    <source>
        <dbReference type="Proteomes" id="UP000182409"/>
    </source>
</evidence>
<gene>
    <name evidence="3" type="ORF">SAMN05443244_3111</name>
</gene>
<organism evidence="3 4">
    <name type="scientific">Terriglobus roseus</name>
    <dbReference type="NCBI Taxonomy" id="392734"/>
    <lineage>
        <taxon>Bacteria</taxon>
        <taxon>Pseudomonadati</taxon>
        <taxon>Acidobacteriota</taxon>
        <taxon>Terriglobia</taxon>
        <taxon>Terriglobales</taxon>
        <taxon>Acidobacteriaceae</taxon>
        <taxon>Terriglobus</taxon>
    </lineage>
</organism>
<name>A0A1H4RBY2_9BACT</name>
<reference evidence="3 4" key="1">
    <citation type="submission" date="2016-10" db="EMBL/GenBank/DDBJ databases">
        <authorList>
            <person name="de Groot N.N."/>
        </authorList>
    </citation>
    <scope>NUCLEOTIDE SEQUENCE [LARGE SCALE GENOMIC DNA]</scope>
    <source>
        <strain evidence="3 4">AB35.6</strain>
    </source>
</reference>
<keyword evidence="1" id="KW-0732">Signal</keyword>
<dbReference type="EMBL" id="FNSD01000001">
    <property type="protein sequence ID" value="SEC29385.1"/>
    <property type="molecule type" value="Genomic_DNA"/>
</dbReference>
<dbReference type="OrthoDB" id="7362103at2"/>
<proteinExistence type="predicted"/>
<dbReference type="AlphaFoldDB" id="A0A1H4RBY2"/>
<evidence type="ECO:0000313" key="3">
    <source>
        <dbReference type="EMBL" id="SEC29385.1"/>
    </source>
</evidence>